<dbReference type="InterPro" id="IPR006703">
    <property type="entry name" value="G_AIG1"/>
</dbReference>
<feature type="region of interest" description="Disordered" evidence="4">
    <location>
        <begin position="243"/>
        <end position="269"/>
    </location>
</feature>
<evidence type="ECO:0000256" key="3">
    <source>
        <dbReference type="ARBA" id="ARBA00023134"/>
    </source>
</evidence>
<dbReference type="Proteomes" id="UP000261540">
    <property type="component" value="Unplaced"/>
</dbReference>
<organism evidence="6 7">
    <name type="scientific">Paramormyrops kingsleyae</name>
    <dbReference type="NCBI Taxonomy" id="1676925"/>
    <lineage>
        <taxon>Eukaryota</taxon>
        <taxon>Metazoa</taxon>
        <taxon>Chordata</taxon>
        <taxon>Craniata</taxon>
        <taxon>Vertebrata</taxon>
        <taxon>Euteleostomi</taxon>
        <taxon>Actinopterygii</taxon>
        <taxon>Neopterygii</taxon>
        <taxon>Teleostei</taxon>
        <taxon>Osteoglossocephala</taxon>
        <taxon>Osteoglossomorpha</taxon>
        <taxon>Osteoglossiformes</taxon>
        <taxon>Mormyridae</taxon>
        <taxon>Paramormyrops</taxon>
    </lineage>
</organism>
<dbReference type="GO" id="GO:0005525">
    <property type="term" value="F:GTP binding"/>
    <property type="evidence" value="ECO:0007669"/>
    <property type="project" value="UniProtKB-KW"/>
</dbReference>
<keyword evidence="7" id="KW-1185">Reference proteome</keyword>
<comment type="similarity">
    <text evidence="1">Belongs to the TRAFAC class TrmE-Era-EngA-EngB-Septin-like GTPase superfamily. AIG1/Toc34/Toc159-like paraseptin GTPase family. IAN subfamily.</text>
</comment>
<dbReference type="KEGG" id="pki:111844038"/>
<evidence type="ECO:0000313" key="6">
    <source>
        <dbReference type="Ensembl" id="ENSPKIP00000034803.1"/>
    </source>
</evidence>
<name>A0A3B3SX32_9TELE</name>
<dbReference type="PANTHER" id="PTHR10903">
    <property type="entry name" value="GTPASE, IMAP FAMILY MEMBER-RELATED"/>
    <property type="match status" value="1"/>
</dbReference>
<keyword evidence="2" id="KW-0547">Nucleotide-binding</keyword>
<evidence type="ECO:0000256" key="1">
    <source>
        <dbReference type="ARBA" id="ARBA00008535"/>
    </source>
</evidence>
<dbReference type="Pfam" id="PF04548">
    <property type="entry name" value="AIG1"/>
    <property type="match status" value="1"/>
</dbReference>
<reference evidence="6" key="2">
    <citation type="submission" date="2025-09" db="UniProtKB">
        <authorList>
            <consortium name="Ensembl"/>
        </authorList>
    </citation>
    <scope>IDENTIFICATION</scope>
</reference>
<evidence type="ECO:0000256" key="2">
    <source>
        <dbReference type="ARBA" id="ARBA00022741"/>
    </source>
</evidence>
<dbReference type="CDD" id="cd01852">
    <property type="entry name" value="AIG1"/>
    <property type="match status" value="1"/>
</dbReference>
<dbReference type="PROSITE" id="PS51720">
    <property type="entry name" value="G_AIG1"/>
    <property type="match status" value="1"/>
</dbReference>
<dbReference type="OrthoDB" id="425923at2759"/>
<dbReference type="STRING" id="1676925.ENSPKIP00000034803"/>
<dbReference type="InterPro" id="IPR045058">
    <property type="entry name" value="GIMA/IAN/Toc"/>
</dbReference>
<protein>
    <submittedName>
        <fullName evidence="6">GTPase IMAP family member 7-like</fullName>
    </submittedName>
</protein>
<dbReference type="Ensembl" id="ENSPKIT00000015726.1">
    <property type="protein sequence ID" value="ENSPKIP00000034803.1"/>
    <property type="gene ID" value="ENSPKIG00000014004.1"/>
</dbReference>
<dbReference type="InterPro" id="IPR027417">
    <property type="entry name" value="P-loop_NTPase"/>
</dbReference>
<accession>A0A3B3SX32</accession>
<reference evidence="6" key="1">
    <citation type="submission" date="2025-08" db="UniProtKB">
        <authorList>
            <consortium name="Ensembl"/>
        </authorList>
    </citation>
    <scope>IDENTIFICATION</scope>
</reference>
<feature type="domain" description="AIG1-type G" evidence="5">
    <location>
        <begin position="26"/>
        <end position="226"/>
    </location>
</feature>
<dbReference type="GeneTree" id="ENSGT01120000271858"/>
<keyword evidence="3" id="KW-0342">GTP-binding</keyword>
<dbReference type="FunFam" id="3.40.50.300:FF:000366">
    <property type="entry name" value="GTPase, IMAP family member 2"/>
    <property type="match status" value="1"/>
</dbReference>
<evidence type="ECO:0000313" key="7">
    <source>
        <dbReference type="Proteomes" id="UP000261540"/>
    </source>
</evidence>
<sequence>MNICRYAERQSPSEGDVYASSHHFDCPQIRIVLLGKTGVGKSAVGNTILGRTEFESALKNVSVTHRCQKEYCDISNRHVAVIDTPGLFDTDQPSEQIQNEIVRCIQVSSPGPHAFLVVMQLNRFTKEEKMCVEALQEIFGEEANKFMIILFTRGDDLQKQTIHNFVRDAHPDLKGVIRKCGDRYHVFNNNDSSNRDQVNQLLDMIERMMAMNEENFYTQEMYKEAETKISKKVETMIRARNKEINRKNREERKGFREQREKNRLKDTQKPAHELEAEIDKKINKMKEEIERQMREMLIEPQRLENIKKIAYELGSAVDAEIDKKISIMKEEIEREMIEVLRETQRKAEESELNFSFAKKLKQKVARAFRISKQ</sequence>
<dbReference type="SUPFAM" id="SSF52540">
    <property type="entry name" value="P-loop containing nucleoside triphosphate hydrolases"/>
    <property type="match status" value="1"/>
</dbReference>
<evidence type="ECO:0000256" key="4">
    <source>
        <dbReference type="SAM" id="MobiDB-lite"/>
    </source>
</evidence>
<dbReference type="AlphaFoldDB" id="A0A3B3SX32"/>
<dbReference type="PANTHER" id="PTHR10903:SF112">
    <property type="entry name" value="SI:CH211-113E8.5"/>
    <property type="match status" value="1"/>
</dbReference>
<proteinExistence type="inferred from homology"/>
<evidence type="ECO:0000259" key="5">
    <source>
        <dbReference type="PROSITE" id="PS51720"/>
    </source>
</evidence>
<dbReference type="Gene3D" id="3.40.50.300">
    <property type="entry name" value="P-loop containing nucleotide triphosphate hydrolases"/>
    <property type="match status" value="1"/>
</dbReference>